<name>A0A8J6H502_TENMO</name>
<dbReference type="InterPro" id="IPR010562">
    <property type="entry name" value="Haemolymph_juvenile_hormone-bd"/>
</dbReference>
<dbReference type="SMART" id="SM00700">
    <property type="entry name" value="JHBP"/>
    <property type="match status" value="1"/>
</dbReference>
<reference evidence="1" key="2">
    <citation type="submission" date="2021-08" db="EMBL/GenBank/DDBJ databases">
        <authorList>
            <person name="Eriksson T."/>
        </authorList>
    </citation>
    <scope>NUCLEOTIDE SEQUENCE</scope>
    <source>
        <strain evidence="1">Stoneville</strain>
        <tissue evidence="1">Whole head</tissue>
    </source>
</reference>
<comment type="caution">
    <text evidence="1">The sequence shown here is derived from an EMBL/GenBank/DDBJ whole genome shotgun (WGS) entry which is preliminary data.</text>
</comment>
<proteinExistence type="predicted"/>
<dbReference type="PANTHER" id="PTHR11008">
    <property type="entry name" value="PROTEIN TAKEOUT-LIKE PROTEIN"/>
    <property type="match status" value="1"/>
</dbReference>
<evidence type="ECO:0000313" key="2">
    <source>
        <dbReference type="Proteomes" id="UP000719412"/>
    </source>
</evidence>
<dbReference type="PANTHER" id="PTHR11008:SF32">
    <property type="entry name" value="CIRCADIAN CLOCK-CONTROLLED PROTEIN DAYWAKE-RELATED"/>
    <property type="match status" value="1"/>
</dbReference>
<dbReference type="Gene3D" id="3.15.10.30">
    <property type="entry name" value="Haemolymph juvenile hormone binding protein"/>
    <property type="match status" value="4"/>
</dbReference>
<reference evidence="1" key="1">
    <citation type="journal article" date="2020" name="J Insects Food Feed">
        <title>The yellow mealworm (Tenebrio molitor) genome: a resource for the emerging insects as food and feed industry.</title>
        <authorList>
            <person name="Eriksson T."/>
            <person name="Andere A."/>
            <person name="Kelstrup H."/>
            <person name="Emery V."/>
            <person name="Picard C."/>
        </authorList>
    </citation>
    <scope>NUCLEOTIDE SEQUENCE</scope>
    <source>
        <strain evidence="1">Stoneville</strain>
        <tissue evidence="1">Whole head</tissue>
    </source>
</reference>
<gene>
    <name evidence="1" type="ORF">GEV33_014557</name>
</gene>
<dbReference type="GO" id="GO:0005615">
    <property type="term" value="C:extracellular space"/>
    <property type="evidence" value="ECO:0007669"/>
    <property type="project" value="TreeGrafter"/>
</dbReference>
<accession>A0A8J6H502</accession>
<protein>
    <submittedName>
        <fullName evidence="1">Uncharacterized protein</fullName>
    </submittedName>
</protein>
<dbReference type="Proteomes" id="UP000719412">
    <property type="component" value="Unassembled WGS sequence"/>
</dbReference>
<sequence length="359" mass="40395">MKNLSLGGSMKYEEVKKKGKTYMKFVSTKGLVKPSLIVFHFDNLFNGDKVLGDEINRVVNENWKLLYEDSEEAFAGATLKIITNVFFFALVAVVSCAKLPANFKKCNRKDPKWKDCVKEAIDDALPQLTKSFDEVNLPNFEPLWIPQVIIAGGGSVAVTQNYKNCKIFGLTKMKLDKAGTVPEYILTGEYHAGQKILAAIYEEVKKKGKTHMKFVSGKGTFKPSSIVFHFDNLFNGDKLLGDEINRVVNENWKLLFEDIEDTFLDAMTKILINILNNFFTASFKKCNRKDPKWKECFKEAVVDALPQLSKSFDGVNLPSLEPLWIPELTIAAGGSVAVTQNYKNSKIFGLTKMKLDKAE</sequence>
<dbReference type="InterPro" id="IPR038606">
    <property type="entry name" value="To_sf"/>
</dbReference>
<dbReference type="Pfam" id="PF06585">
    <property type="entry name" value="JHBP"/>
    <property type="match status" value="4"/>
</dbReference>
<organism evidence="1 2">
    <name type="scientific">Tenebrio molitor</name>
    <name type="common">Yellow mealworm beetle</name>
    <dbReference type="NCBI Taxonomy" id="7067"/>
    <lineage>
        <taxon>Eukaryota</taxon>
        <taxon>Metazoa</taxon>
        <taxon>Ecdysozoa</taxon>
        <taxon>Arthropoda</taxon>
        <taxon>Hexapoda</taxon>
        <taxon>Insecta</taxon>
        <taxon>Pterygota</taxon>
        <taxon>Neoptera</taxon>
        <taxon>Endopterygota</taxon>
        <taxon>Coleoptera</taxon>
        <taxon>Polyphaga</taxon>
        <taxon>Cucujiformia</taxon>
        <taxon>Tenebrionidae</taxon>
        <taxon>Tenebrio</taxon>
    </lineage>
</organism>
<evidence type="ECO:0000313" key="1">
    <source>
        <dbReference type="EMBL" id="KAH0808234.1"/>
    </source>
</evidence>
<keyword evidence="2" id="KW-1185">Reference proteome</keyword>
<dbReference type="AlphaFoldDB" id="A0A8J6H502"/>
<dbReference type="EMBL" id="JABDTM020028986">
    <property type="protein sequence ID" value="KAH0808234.1"/>
    <property type="molecule type" value="Genomic_DNA"/>
</dbReference>